<feature type="compositionally biased region" description="Basic and acidic residues" evidence="1">
    <location>
        <begin position="316"/>
        <end position="333"/>
    </location>
</feature>
<proteinExistence type="predicted"/>
<feature type="region of interest" description="Disordered" evidence="1">
    <location>
        <begin position="306"/>
        <end position="374"/>
    </location>
</feature>
<gene>
    <name evidence="2" type="ORF">CYCCA115_LOCUS11879</name>
</gene>
<name>A0AAD2FQ13_9STRA</name>
<comment type="caution">
    <text evidence="2">The sequence shown here is derived from an EMBL/GenBank/DDBJ whole genome shotgun (WGS) entry which is preliminary data.</text>
</comment>
<accession>A0AAD2FQ13</accession>
<protein>
    <submittedName>
        <fullName evidence="2">Uncharacterized protein</fullName>
    </submittedName>
</protein>
<evidence type="ECO:0000313" key="2">
    <source>
        <dbReference type="EMBL" id="CAJ1949007.1"/>
    </source>
</evidence>
<dbReference type="EMBL" id="CAKOGP040001758">
    <property type="protein sequence ID" value="CAJ1949007.1"/>
    <property type="molecule type" value="Genomic_DNA"/>
</dbReference>
<dbReference type="AlphaFoldDB" id="A0AAD2FQ13"/>
<organism evidence="2 3">
    <name type="scientific">Cylindrotheca closterium</name>
    <dbReference type="NCBI Taxonomy" id="2856"/>
    <lineage>
        <taxon>Eukaryota</taxon>
        <taxon>Sar</taxon>
        <taxon>Stramenopiles</taxon>
        <taxon>Ochrophyta</taxon>
        <taxon>Bacillariophyta</taxon>
        <taxon>Bacillariophyceae</taxon>
        <taxon>Bacillariophycidae</taxon>
        <taxon>Bacillariales</taxon>
        <taxon>Bacillariaceae</taxon>
        <taxon>Cylindrotheca</taxon>
    </lineage>
</organism>
<sequence length="517" mass="57587">MQLPANETAYSNAQNSEEMDLKKHALSSYLDDMTETTAYTSMGSLTDSITTAGASLSMRSRRGSILKSPSCGFEPSPKKNLPSKRRSRISFSTTPNQVFTIENTEEFYEDMFYDPESLADFRYEALMWETGMVDENGTPVSVVESANETNDKYGHLDDLNGSLDFDDLLLDEINPTKTKGAKGPLEDLEQDKEYSRDAIKDLRKSIDGADRQWKSTADVFGNLGGDWDSDDDSDFNDDHDDDIESVAGDDELNDDLDNPFTALDADAPGVSLSSKEKFDKQRRQLSFHKNKQLFGGAFNLEEEDDAFSLEPSEDDCSQRSERSFEGNKEDSQRSQRSPSVSCEVVNDSERTQSTVVGDTSERSQLRKKLVKRDSVRQSLQSLSNVFLSSSSHHGDSSGVLSLDVSAHDNASAAAAANHNNNNNGEGDRRSRLMAKMKGLRESLRSIQDMEDIDSDDDSEWGDEEDEDLNRGGSGMIDTKNLKRSLIVKHMIYSPVPNQGRGTIERMESFKELTVPEL</sequence>
<reference evidence="2" key="1">
    <citation type="submission" date="2023-08" db="EMBL/GenBank/DDBJ databases">
        <authorList>
            <person name="Audoor S."/>
            <person name="Bilcke G."/>
        </authorList>
    </citation>
    <scope>NUCLEOTIDE SEQUENCE</scope>
</reference>
<feature type="compositionally biased region" description="Acidic residues" evidence="1">
    <location>
        <begin position="227"/>
        <end position="257"/>
    </location>
</feature>
<feature type="compositionally biased region" description="Acidic residues" evidence="1">
    <location>
        <begin position="306"/>
        <end position="315"/>
    </location>
</feature>
<feature type="compositionally biased region" description="Acidic residues" evidence="1">
    <location>
        <begin position="448"/>
        <end position="467"/>
    </location>
</feature>
<dbReference type="Proteomes" id="UP001295423">
    <property type="component" value="Unassembled WGS sequence"/>
</dbReference>
<evidence type="ECO:0000313" key="3">
    <source>
        <dbReference type="Proteomes" id="UP001295423"/>
    </source>
</evidence>
<keyword evidence="3" id="KW-1185">Reference proteome</keyword>
<feature type="region of interest" description="Disordered" evidence="1">
    <location>
        <begin position="448"/>
        <end position="475"/>
    </location>
</feature>
<feature type="region of interest" description="Disordered" evidence="1">
    <location>
        <begin position="65"/>
        <end position="89"/>
    </location>
</feature>
<feature type="region of interest" description="Disordered" evidence="1">
    <location>
        <begin position="224"/>
        <end position="277"/>
    </location>
</feature>
<evidence type="ECO:0000256" key="1">
    <source>
        <dbReference type="SAM" id="MobiDB-lite"/>
    </source>
</evidence>